<sequence length="742" mass="79195">MKRPLALVGFTYLLTQAVSVFLGAAGALLLGAGCLLLGLLFLLLHRGKRTQCMVLPVAAFTAAAACMLFFFSSTPFSQAAEEYAGKTIQLTGVVTDAPDYSSGKPHYTLQVETCGGRADTPLVGRKVLLTSGETFSAEQFDRVTGDVRLSAPLSDGYFSRKNSLLADGVVLQGHLYEFQPYTVEAAQIPFWQALPYRIRQGLLDSFLQDLPSLEASLVSGVLVGEKQAIPAAVSNAFRSSGVSHLLSVSGLHMATVAQMLLLLLGLFPLPRRAKYVLAGVGVVFFMGITCFVPSVMRSGVMYLVLLCGGCFYRKADSLNSLGFALLLLCLASPFAAADISLLLSASATLGMILCMRPVQRFLTARAPKGRFRRRLLNAVIGTVMTSLSAVLFTLPISLLVFDEMSLVSPLANLLVLTPSGWMIYAGFAAAFLSLIPPLNAISALVWKLTDALAKYLIACTEWCKSLPFSSVPTDYRFVKLWLACMLLLLGVCCILCRCHKKLPLRLTALLSIVVLLLNLLVYQPDANALKVTIAASGEGVSAVVSYAGHGAVIGFGADSWQTERILRRCGVIKLDTAVVLSLSNRECQQAAVVLTDFHPGNVVLPAGTELDGALEQVVTASAGSCTVAGEQAQASLWHRKVLMTVANGAANLQTAGLSMLFCGDSANLENAPAGLLNAQVLVCSSLPKSENLLHTSMTVLCSYQNAIKSYVQQRRGLPSILGGGQDLVLQPKNGAVRIRRND</sequence>
<evidence type="ECO:0000256" key="4">
    <source>
        <dbReference type="ARBA" id="ARBA00022989"/>
    </source>
</evidence>
<name>A0A7G9WKA5_9FIRM</name>
<dbReference type="PANTHER" id="PTHR30619:SF1">
    <property type="entry name" value="RECOMBINATION PROTEIN 2"/>
    <property type="match status" value="1"/>
</dbReference>
<organism evidence="9 10">
    <name type="scientific">Caproicibacterium amylolyticum</name>
    <dbReference type="NCBI Taxonomy" id="2766537"/>
    <lineage>
        <taxon>Bacteria</taxon>
        <taxon>Bacillati</taxon>
        <taxon>Bacillota</taxon>
        <taxon>Clostridia</taxon>
        <taxon>Eubacteriales</taxon>
        <taxon>Oscillospiraceae</taxon>
        <taxon>Caproicibacterium</taxon>
    </lineage>
</organism>
<evidence type="ECO:0000256" key="1">
    <source>
        <dbReference type="ARBA" id="ARBA00004651"/>
    </source>
</evidence>
<feature type="transmembrane region" description="Helical" evidence="6">
    <location>
        <begin position="52"/>
        <end position="71"/>
    </location>
</feature>
<protein>
    <submittedName>
        <fullName evidence="9">ComEC/Rec2 family competence protein</fullName>
    </submittedName>
</protein>
<dbReference type="Pfam" id="PF13567">
    <property type="entry name" value="DUF4131"/>
    <property type="match status" value="1"/>
</dbReference>
<feature type="transmembrane region" description="Helical" evidence="6">
    <location>
        <begin position="321"/>
        <end position="354"/>
    </location>
</feature>
<evidence type="ECO:0000313" key="9">
    <source>
        <dbReference type="EMBL" id="QNO19117.1"/>
    </source>
</evidence>
<dbReference type="RefSeq" id="WP_212508186.1">
    <property type="nucleotide sequence ID" value="NZ_CP060696.1"/>
</dbReference>
<feature type="transmembrane region" description="Helical" evidence="6">
    <location>
        <begin position="421"/>
        <end position="445"/>
    </location>
</feature>
<feature type="transmembrane region" description="Helical" evidence="6">
    <location>
        <begin position="375"/>
        <end position="401"/>
    </location>
</feature>
<dbReference type="InterPro" id="IPR052159">
    <property type="entry name" value="Competence_DNA_uptake"/>
</dbReference>
<dbReference type="InterPro" id="IPR025405">
    <property type="entry name" value="DUF4131"/>
</dbReference>
<feature type="transmembrane region" description="Helical" evidence="6">
    <location>
        <begin position="245"/>
        <end position="268"/>
    </location>
</feature>
<keyword evidence="10" id="KW-1185">Reference proteome</keyword>
<evidence type="ECO:0000313" key="10">
    <source>
        <dbReference type="Proteomes" id="UP000516046"/>
    </source>
</evidence>
<feature type="transmembrane region" description="Helical" evidence="6">
    <location>
        <begin position="27"/>
        <end position="45"/>
    </location>
</feature>
<evidence type="ECO:0000256" key="3">
    <source>
        <dbReference type="ARBA" id="ARBA00022692"/>
    </source>
</evidence>
<feature type="domain" description="DUF4131" evidence="8">
    <location>
        <begin position="26"/>
        <end position="153"/>
    </location>
</feature>
<dbReference type="Pfam" id="PF03772">
    <property type="entry name" value="Competence"/>
    <property type="match status" value="1"/>
</dbReference>
<feature type="transmembrane region" description="Helical" evidence="6">
    <location>
        <begin position="275"/>
        <end position="296"/>
    </location>
</feature>
<keyword evidence="2" id="KW-1003">Cell membrane</keyword>
<evidence type="ECO:0000256" key="5">
    <source>
        <dbReference type="ARBA" id="ARBA00023136"/>
    </source>
</evidence>
<dbReference type="AlphaFoldDB" id="A0A7G9WKA5"/>
<accession>A0A7G9WKA5</accession>
<evidence type="ECO:0000256" key="2">
    <source>
        <dbReference type="ARBA" id="ARBA00022475"/>
    </source>
</evidence>
<proteinExistence type="predicted"/>
<feature type="domain" description="ComEC/Rec2-related protein" evidence="7">
    <location>
        <begin position="222"/>
        <end position="493"/>
    </location>
</feature>
<dbReference type="EMBL" id="CP060696">
    <property type="protein sequence ID" value="QNO19117.1"/>
    <property type="molecule type" value="Genomic_DNA"/>
</dbReference>
<evidence type="ECO:0000259" key="8">
    <source>
        <dbReference type="Pfam" id="PF13567"/>
    </source>
</evidence>
<keyword evidence="4 6" id="KW-1133">Transmembrane helix</keyword>
<evidence type="ECO:0000259" key="7">
    <source>
        <dbReference type="Pfam" id="PF03772"/>
    </source>
</evidence>
<evidence type="ECO:0000256" key="6">
    <source>
        <dbReference type="SAM" id="Phobius"/>
    </source>
</evidence>
<dbReference type="GO" id="GO:0005886">
    <property type="term" value="C:plasma membrane"/>
    <property type="evidence" value="ECO:0007669"/>
    <property type="project" value="UniProtKB-SubCell"/>
</dbReference>
<dbReference type="InterPro" id="IPR004477">
    <property type="entry name" value="ComEC_N"/>
</dbReference>
<comment type="subcellular location">
    <subcellularLocation>
        <location evidence="1">Cell membrane</location>
        <topology evidence="1">Multi-pass membrane protein</topology>
    </subcellularLocation>
</comment>
<feature type="transmembrane region" description="Helical" evidence="6">
    <location>
        <begin position="502"/>
        <end position="522"/>
    </location>
</feature>
<gene>
    <name evidence="9" type="ORF">H6X83_05775</name>
</gene>
<dbReference type="PROSITE" id="PS51257">
    <property type="entry name" value="PROKAR_LIPOPROTEIN"/>
    <property type="match status" value="1"/>
</dbReference>
<dbReference type="Proteomes" id="UP000516046">
    <property type="component" value="Chromosome"/>
</dbReference>
<reference evidence="9 10" key="1">
    <citation type="submission" date="2020-08" db="EMBL/GenBank/DDBJ databases">
        <authorList>
            <person name="Ren C."/>
            <person name="Gu Y."/>
            <person name="Xu Y."/>
        </authorList>
    </citation>
    <scope>NUCLEOTIDE SEQUENCE [LARGE SCALE GENOMIC DNA]</scope>
    <source>
        <strain evidence="9 10">LBM18003</strain>
    </source>
</reference>
<keyword evidence="5 6" id="KW-0472">Membrane</keyword>
<keyword evidence="3 6" id="KW-0812">Transmembrane</keyword>
<dbReference type="KEGG" id="caml:H6X83_05775"/>
<dbReference type="PANTHER" id="PTHR30619">
    <property type="entry name" value="DNA INTERNALIZATION/COMPETENCE PROTEIN COMEC/REC2"/>
    <property type="match status" value="1"/>
</dbReference>
<feature type="transmembrane region" description="Helical" evidence="6">
    <location>
        <begin position="477"/>
        <end position="495"/>
    </location>
</feature>
<dbReference type="NCBIfam" id="TIGR00360">
    <property type="entry name" value="ComEC_N-term"/>
    <property type="match status" value="1"/>
</dbReference>